<dbReference type="Gene3D" id="1.10.20.10">
    <property type="entry name" value="Histone, subunit A"/>
    <property type="match status" value="1"/>
</dbReference>
<keyword evidence="8" id="KW-0396">Initiation factor</keyword>
<dbReference type="GO" id="GO:0051123">
    <property type="term" value="P:RNA polymerase II preinitiation complex assembly"/>
    <property type="evidence" value="ECO:0007669"/>
    <property type="project" value="InterPro"/>
</dbReference>
<evidence type="ECO:0000313" key="9">
    <source>
        <dbReference type="Proteomes" id="UP000008743"/>
    </source>
</evidence>
<dbReference type="Proteomes" id="UP000008743">
    <property type="component" value="Unassembled WGS sequence"/>
</dbReference>
<dbReference type="Pfam" id="PF04719">
    <property type="entry name" value="TAFII28"/>
    <property type="match status" value="1"/>
</dbReference>
<feature type="compositionally biased region" description="Gly residues" evidence="6">
    <location>
        <begin position="17"/>
        <end position="40"/>
    </location>
</feature>
<dbReference type="GO" id="GO:0016251">
    <property type="term" value="F:RNA polymerase II general transcription initiation factor activity"/>
    <property type="evidence" value="ECO:0007669"/>
    <property type="project" value="TreeGrafter"/>
</dbReference>
<dbReference type="InterPro" id="IPR009072">
    <property type="entry name" value="Histone-fold"/>
</dbReference>
<dbReference type="GO" id="GO:0046982">
    <property type="term" value="F:protein heterodimerization activity"/>
    <property type="evidence" value="ECO:0007669"/>
    <property type="project" value="InterPro"/>
</dbReference>
<sequence>MSDDSDYDFATEMSGAAGSGSGTAGSGSGTNAGSGSGGGNSLLAQLRGPTSSRPSPRSSAASSSLRTSTAAVPMFADDDLSGGGAGGGFGFVDESAKYYRHAKNVKSVPPEQRFTMSNFQIEQPGDARAFRAAPPGTATPEGRGSPTPGFGSSSSLSASGSGGGLLMAAASMAAAAGGGGGSSKSGFTNAPGMRPRPGGLMAIVPATPETGGSKRPRHQPQSSGKKPGRGRGGGDDDDDDDEFQVDEELLGGDSSSGNEEEDEDDSDAEFRPKRKKAHQDSDDDEEGSDASEHSDAREDEGEEDDEDDDDPEGAATLRRFRARHRAASAADGGDAAASGEAAKQEEENMENEQAITFAKDDDEIDLESDRDKLKLLVDAFTPEQLHRYECYRRSGFPRAVIRKVMQQQLNSAVSIPSVIVMAGIAKVFVGEIIEQARDVMVERDEGDKIQPAHIREALRRLRSKGVISERDPPKARLFRR</sequence>
<dbReference type="GO" id="GO:0003743">
    <property type="term" value="F:translation initiation factor activity"/>
    <property type="evidence" value="ECO:0007669"/>
    <property type="project" value="UniProtKB-KW"/>
</dbReference>
<comment type="subcellular location">
    <subcellularLocation>
        <location evidence="1">Nucleus</location>
    </subcellularLocation>
</comment>
<keyword evidence="9" id="KW-1185">Reference proteome</keyword>
<evidence type="ECO:0000256" key="5">
    <source>
        <dbReference type="ARBA" id="ARBA00023242"/>
    </source>
</evidence>
<keyword evidence="4" id="KW-0804">Transcription</keyword>
<feature type="compositionally biased region" description="Low complexity" evidence="6">
    <location>
        <begin position="166"/>
        <end position="175"/>
    </location>
</feature>
<comment type="similarity">
    <text evidence="2">Belongs to the TAF11 family.</text>
</comment>
<feature type="domain" description="TAFII28-like protein" evidence="7">
    <location>
        <begin position="375"/>
        <end position="460"/>
    </location>
</feature>
<evidence type="ECO:0000256" key="6">
    <source>
        <dbReference type="SAM" id="MobiDB-lite"/>
    </source>
</evidence>
<protein>
    <submittedName>
        <fullName evidence="8">Transcription initiation factor TFIID subunit 11</fullName>
    </submittedName>
</protein>
<dbReference type="SUPFAM" id="SSF47113">
    <property type="entry name" value="Histone-fold"/>
    <property type="match status" value="1"/>
</dbReference>
<dbReference type="AlphaFoldDB" id="A0A0D2WMQ7"/>
<evidence type="ECO:0000313" key="8">
    <source>
        <dbReference type="EMBL" id="KJE91503.1"/>
    </source>
</evidence>
<dbReference type="RefSeq" id="XP_004349382.1">
    <property type="nucleotide sequence ID" value="XM_004349332.2"/>
</dbReference>
<feature type="region of interest" description="Disordered" evidence="6">
    <location>
        <begin position="122"/>
        <end position="351"/>
    </location>
</feature>
<proteinExistence type="inferred from homology"/>
<evidence type="ECO:0000256" key="4">
    <source>
        <dbReference type="ARBA" id="ARBA00023163"/>
    </source>
</evidence>
<dbReference type="GO" id="GO:0005669">
    <property type="term" value="C:transcription factor TFIID complex"/>
    <property type="evidence" value="ECO:0007669"/>
    <property type="project" value="InterPro"/>
</dbReference>
<name>A0A0D2WMQ7_CAPO3</name>
<evidence type="ECO:0000256" key="3">
    <source>
        <dbReference type="ARBA" id="ARBA00023015"/>
    </source>
</evidence>
<feature type="compositionally biased region" description="Acidic residues" evidence="6">
    <location>
        <begin position="297"/>
        <end position="312"/>
    </location>
</feature>
<dbReference type="PANTHER" id="PTHR13218:SF8">
    <property type="entry name" value="TRANSCRIPTION INITIATION FACTOR TFIID SUBUNIT 11"/>
    <property type="match status" value="1"/>
</dbReference>
<keyword evidence="8" id="KW-0648">Protein biosynthesis</keyword>
<gene>
    <name evidence="8" type="ORF">CAOG_002632</name>
</gene>
<dbReference type="InterPro" id="IPR045127">
    <property type="entry name" value="TAF11-like"/>
</dbReference>
<dbReference type="eggNOG" id="KOG3219">
    <property type="taxonomic scope" value="Eukaryota"/>
</dbReference>
<evidence type="ECO:0000259" key="7">
    <source>
        <dbReference type="Pfam" id="PF04719"/>
    </source>
</evidence>
<feature type="region of interest" description="Disordered" evidence="6">
    <location>
        <begin position="1"/>
        <end position="68"/>
    </location>
</feature>
<dbReference type="STRING" id="595528.A0A0D2WMQ7"/>
<dbReference type="OMA" id="NMENEQA"/>
<dbReference type="EMBL" id="KE346362">
    <property type="protein sequence ID" value="KJE91503.1"/>
    <property type="molecule type" value="Genomic_DNA"/>
</dbReference>
<feature type="compositionally biased region" description="Acidic residues" evidence="6">
    <location>
        <begin position="258"/>
        <end position="267"/>
    </location>
</feature>
<organism evidence="8 9">
    <name type="scientific">Capsaspora owczarzaki (strain ATCC 30864)</name>
    <dbReference type="NCBI Taxonomy" id="595528"/>
    <lineage>
        <taxon>Eukaryota</taxon>
        <taxon>Filasterea</taxon>
        <taxon>Capsaspora</taxon>
    </lineage>
</organism>
<reference evidence="9" key="1">
    <citation type="submission" date="2011-02" db="EMBL/GenBank/DDBJ databases">
        <title>The Genome Sequence of Capsaspora owczarzaki ATCC 30864.</title>
        <authorList>
            <person name="Russ C."/>
            <person name="Cuomo C."/>
            <person name="Burger G."/>
            <person name="Gray M.W."/>
            <person name="Holland P.W.H."/>
            <person name="King N."/>
            <person name="Lang F.B.F."/>
            <person name="Roger A.J."/>
            <person name="Ruiz-Trillo I."/>
            <person name="Young S.K."/>
            <person name="Zeng Q."/>
            <person name="Gargeya S."/>
            <person name="Alvarado L."/>
            <person name="Berlin A."/>
            <person name="Chapman S.B."/>
            <person name="Chen Z."/>
            <person name="Freedman E."/>
            <person name="Gellesch M."/>
            <person name="Goldberg J."/>
            <person name="Griggs A."/>
            <person name="Gujja S."/>
            <person name="Heilman E."/>
            <person name="Heiman D."/>
            <person name="Howarth C."/>
            <person name="Mehta T."/>
            <person name="Neiman D."/>
            <person name="Pearson M."/>
            <person name="Roberts A."/>
            <person name="Saif S."/>
            <person name="Shea T."/>
            <person name="Shenoy N."/>
            <person name="Sisk P."/>
            <person name="Stolte C."/>
            <person name="Sykes S."/>
            <person name="White J."/>
            <person name="Yandava C."/>
            <person name="Haas B."/>
            <person name="Nusbaum C."/>
            <person name="Birren B."/>
        </authorList>
    </citation>
    <scope>NUCLEOTIDE SEQUENCE</scope>
    <source>
        <strain evidence="9">ATCC 30864</strain>
    </source>
</reference>
<evidence type="ECO:0000256" key="1">
    <source>
        <dbReference type="ARBA" id="ARBA00004123"/>
    </source>
</evidence>
<feature type="compositionally biased region" description="Acidic residues" evidence="6">
    <location>
        <begin position="235"/>
        <end position="250"/>
    </location>
</feature>
<dbReference type="InParanoid" id="A0A0D2WMQ7"/>
<evidence type="ECO:0000256" key="2">
    <source>
        <dbReference type="ARBA" id="ARBA00009788"/>
    </source>
</evidence>
<dbReference type="OrthoDB" id="28335at2759"/>
<keyword evidence="3" id="KW-0805">Transcription regulation</keyword>
<feature type="compositionally biased region" description="Low complexity" evidence="6">
    <location>
        <begin position="327"/>
        <end position="341"/>
    </location>
</feature>
<dbReference type="InterPro" id="IPR006809">
    <property type="entry name" value="TAFII28_dom"/>
</dbReference>
<feature type="compositionally biased region" description="Low complexity" evidence="6">
    <location>
        <begin position="49"/>
        <end position="68"/>
    </location>
</feature>
<keyword evidence="5" id="KW-0539">Nucleus</keyword>
<dbReference type="CDD" id="cd08048">
    <property type="entry name" value="HFD_TAF11"/>
    <property type="match status" value="1"/>
</dbReference>
<dbReference type="PANTHER" id="PTHR13218">
    <property type="entry name" value="TRANSCRIPTION INITIATION FACTOR TFIID SUBUNIT 11-RELATED"/>
    <property type="match status" value="1"/>
</dbReference>
<accession>A0A0D2WMQ7</accession>